<keyword evidence="1" id="KW-1133">Transmembrane helix</keyword>
<dbReference type="EMBL" id="KZ351963">
    <property type="protein sequence ID" value="PIO62555.1"/>
    <property type="molecule type" value="Genomic_DNA"/>
</dbReference>
<feature type="transmembrane region" description="Helical" evidence="1">
    <location>
        <begin position="123"/>
        <end position="141"/>
    </location>
</feature>
<organism evidence="2 3">
    <name type="scientific">Teladorsagia circumcincta</name>
    <name type="common">Brown stomach worm</name>
    <name type="synonym">Ostertagia circumcincta</name>
    <dbReference type="NCBI Taxonomy" id="45464"/>
    <lineage>
        <taxon>Eukaryota</taxon>
        <taxon>Metazoa</taxon>
        <taxon>Ecdysozoa</taxon>
        <taxon>Nematoda</taxon>
        <taxon>Chromadorea</taxon>
        <taxon>Rhabditida</taxon>
        <taxon>Rhabditina</taxon>
        <taxon>Rhabditomorpha</taxon>
        <taxon>Strongyloidea</taxon>
        <taxon>Trichostrongylidae</taxon>
        <taxon>Teladorsagia</taxon>
    </lineage>
</organism>
<dbReference type="Proteomes" id="UP000230423">
    <property type="component" value="Unassembled WGS sequence"/>
</dbReference>
<evidence type="ECO:0000313" key="2">
    <source>
        <dbReference type="EMBL" id="PIO62555.1"/>
    </source>
</evidence>
<proteinExistence type="predicted"/>
<feature type="transmembrane region" description="Helical" evidence="1">
    <location>
        <begin position="35"/>
        <end position="57"/>
    </location>
</feature>
<feature type="transmembrane region" description="Helical" evidence="1">
    <location>
        <begin position="98"/>
        <end position="117"/>
    </location>
</feature>
<dbReference type="AlphaFoldDB" id="A0A2G9TX93"/>
<sequence>MLFVSIWSSFAIALYLLNAEKKRKTYSVIPDFKPWKAFVLSCTAFVGGLNSIIGVYYRVVWEDGVSPLALDYIKITIPVAVTLAPLGSFLGSHFHRKVLATFIYVLESLAVIGFLITKPTTELIVVGACIILFGFFFFSFISRAGARIMKGIQEPAKTESERMLDI</sequence>
<dbReference type="PANTHER" id="PTHR31154">
    <property type="entry name" value="MEMBRANE TRANSPORTER PROTEIN"/>
    <property type="match status" value="1"/>
</dbReference>
<dbReference type="PANTHER" id="PTHR31154:SF4">
    <property type="entry name" value="MEMBRANE TRANSPORTER PROTEIN"/>
    <property type="match status" value="1"/>
</dbReference>
<dbReference type="OrthoDB" id="5861123at2759"/>
<protein>
    <submittedName>
        <fullName evidence="2">Uncharacterized protein</fullName>
    </submittedName>
</protein>
<keyword evidence="1" id="KW-0812">Transmembrane</keyword>
<evidence type="ECO:0000256" key="1">
    <source>
        <dbReference type="SAM" id="Phobius"/>
    </source>
</evidence>
<gene>
    <name evidence="2" type="ORF">TELCIR_15882</name>
</gene>
<evidence type="ECO:0000313" key="3">
    <source>
        <dbReference type="Proteomes" id="UP000230423"/>
    </source>
</evidence>
<accession>A0A2G9TX93</accession>
<reference evidence="2 3" key="1">
    <citation type="submission" date="2015-09" db="EMBL/GenBank/DDBJ databases">
        <title>Draft genome of the parasitic nematode Teladorsagia circumcincta isolate WARC Sus (inbred).</title>
        <authorList>
            <person name="Mitreva M."/>
        </authorList>
    </citation>
    <scope>NUCLEOTIDE SEQUENCE [LARGE SCALE GENOMIC DNA]</scope>
    <source>
        <strain evidence="2 3">S</strain>
    </source>
</reference>
<name>A0A2G9TX93_TELCI</name>
<keyword evidence="3" id="KW-1185">Reference proteome</keyword>
<keyword evidence="1" id="KW-0472">Membrane</keyword>